<organism evidence="3 4">
    <name type="scientific">Mucilaginibacter gossypiicola</name>
    <dbReference type="NCBI Taxonomy" id="551995"/>
    <lineage>
        <taxon>Bacteria</taxon>
        <taxon>Pseudomonadati</taxon>
        <taxon>Bacteroidota</taxon>
        <taxon>Sphingobacteriia</taxon>
        <taxon>Sphingobacteriales</taxon>
        <taxon>Sphingobacteriaceae</taxon>
        <taxon>Mucilaginibacter</taxon>
    </lineage>
</organism>
<dbReference type="SUPFAM" id="SSF51679">
    <property type="entry name" value="Bacterial luciferase-like"/>
    <property type="match status" value="1"/>
</dbReference>
<dbReference type="Proteomes" id="UP000198942">
    <property type="component" value="Unassembled WGS sequence"/>
</dbReference>
<dbReference type="InterPro" id="IPR011251">
    <property type="entry name" value="Luciferase-like_dom"/>
</dbReference>
<dbReference type="GO" id="GO:0016705">
    <property type="term" value="F:oxidoreductase activity, acting on paired donors, with incorporation or reduction of molecular oxygen"/>
    <property type="evidence" value="ECO:0007669"/>
    <property type="project" value="InterPro"/>
</dbReference>
<proteinExistence type="predicted"/>
<evidence type="ECO:0000256" key="1">
    <source>
        <dbReference type="ARBA" id="ARBA00007789"/>
    </source>
</evidence>
<dbReference type="AlphaFoldDB" id="A0A1H8KSH8"/>
<comment type="similarity">
    <text evidence="1">To bacterial alkanal monooxygenase alpha and beta chains.</text>
</comment>
<dbReference type="Pfam" id="PF00296">
    <property type="entry name" value="Bac_luciferase"/>
    <property type="match status" value="1"/>
</dbReference>
<dbReference type="InterPro" id="IPR019949">
    <property type="entry name" value="CmoO-like"/>
</dbReference>
<dbReference type="Gene3D" id="3.20.20.30">
    <property type="entry name" value="Luciferase-like domain"/>
    <property type="match status" value="1"/>
</dbReference>
<sequence>MNAAFHFPQDVASVQHYFAGDHTNGVNAVPGEGLNIPIWILGSSLDSAKLAATRGLPYAFASHFAPAYFFKAIELYRNMFRPSRYLSKPYVIACVNVVAADTDADAEYLATSLKQLFKGIITGRRGPLRPPVESMDSIWSAAEREAAMQMLTYSFFGSKATIQAQLNDFISRSGINELMATSHIYDQRARLRSYRLLAEALNE</sequence>
<dbReference type="PANTHER" id="PTHR30137">
    <property type="entry name" value="LUCIFERASE-LIKE MONOOXYGENASE"/>
    <property type="match status" value="1"/>
</dbReference>
<gene>
    <name evidence="3" type="ORF">SAMN05192574_104733</name>
</gene>
<evidence type="ECO:0000259" key="2">
    <source>
        <dbReference type="Pfam" id="PF00296"/>
    </source>
</evidence>
<accession>A0A1H8KSH8</accession>
<dbReference type="CDD" id="cd00347">
    <property type="entry name" value="Flavin_utilizing_monoxygenases"/>
    <property type="match status" value="1"/>
</dbReference>
<dbReference type="PANTHER" id="PTHR30137:SF6">
    <property type="entry name" value="LUCIFERASE-LIKE MONOOXYGENASE"/>
    <property type="match status" value="1"/>
</dbReference>
<dbReference type="STRING" id="551995.SAMN05192574_104733"/>
<reference evidence="4" key="1">
    <citation type="submission" date="2016-10" db="EMBL/GenBank/DDBJ databases">
        <authorList>
            <person name="Varghese N."/>
            <person name="Submissions S."/>
        </authorList>
    </citation>
    <scope>NUCLEOTIDE SEQUENCE [LARGE SCALE GENOMIC DNA]</scope>
    <source>
        <strain evidence="4">Gh-48</strain>
    </source>
</reference>
<keyword evidence="4" id="KW-1185">Reference proteome</keyword>
<name>A0A1H8KSH8_9SPHI</name>
<dbReference type="InterPro" id="IPR050766">
    <property type="entry name" value="Bact_Lucif_Oxidored"/>
</dbReference>
<dbReference type="EMBL" id="FOCL01000004">
    <property type="protein sequence ID" value="SEN95368.1"/>
    <property type="molecule type" value="Genomic_DNA"/>
</dbReference>
<dbReference type="InterPro" id="IPR036661">
    <property type="entry name" value="Luciferase-like_sf"/>
</dbReference>
<evidence type="ECO:0000313" key="4">
    <source>
        <dbReference type="Proteomes" id="UP000198942"/>
    </source>
</evidence>
<protein>
    <submittedName>
        <fullName evidence="3">Luciferase family oxidoreductase, group 1</fullName>
    </submittedName>
</protein>
<evidence type="ECO:0000313" key="3">
    <source>
        <dbReference type="EMBL" id="SEN95368.1"/>
    </source>
</evidence>
<dbReference type="NCBIfam" id="TIGR03558">
    <property type="entry name" value="oxido_grp_1"/>
    <property type="match status" value="1"/>
</dbReference>
<feature type="domain" description="Luciferase-like" evidence="2">
    <location>
        <begin position="18"/>
        <end position="151"/>
    </location>
</feature>
<dbReference type="GO" id="GO:0005829">
    <property type="term" value="C:cytosol"/>
    <property type="evidence" value="ECO:0007669"/>
    <property type="project" value="TreeGrafter"/>
</dbReference>